<organism evidence="1 2">
    <name type="scientific">Plasmodium falciparum FCH/4</name>
    <dbReference type="NCBI Taxonomy" id="1036724"/>
    <lineage>
        <taxon>Eukaryota</taxon>
        <taxon>Sar</taxon>
        <taxon>Alveolata</taxon>
        <taxon>Apicomplexa</taxon>
        <taxon>Aconoidasida</taxon>
        <taxon>Haemosporida</taxon>
        <taxon>Plasmodiidae</taxon>
        <taxon>Plasmodium</taxon>
        <taxon>Plasmodium (Laverania)</taxon>
    </lineage>
</organism>
<evidence type="ECO:0000313" key="2">
    <source>
        <dbReference type="Proteomes" id="UP000030656"/>
    </source>
</evidence>
<dbReference type="EMBL" id="KI927926">
    <property type="protein sequence ID" value="ETW30260.1"/>
    <property type="molecule type" value="Genomic_DNA"/>
</dbReference>
<protein>
    <submittedName>
        <fullName evidence="1">Uncharacterized protein</fullName>
    </submittedName>
</protein>
<evidence type="ECO:0000313" key="1">
    <source>
        <dbReference type="EMBL" id="ETW30260.1"/>
    </source>
</evidence>
<sequence>MKLLKQRNCNLITLSQFMKERKKKKKRKLYKNKIHNKIHNNNNNNNTIYEKYTNQNNSNNIDEKQNCSNLNILDDNTNYLENCMLENLSMENYDLDFQYIKSILNSCNIILNNTNNIYTLKEDNKIDNKDVNIYVEQISNSSKQIKYNKIIDHIKNNNIYNDINDNINNDINVYKNNDINVYKNNDINDNINNDINIYINNNNNNNNYINNNFITHKTSRRFSIKIKRDKNNPREHVYIIYRKVHLKKKLINIINEIYKIKNYNNVIHTNTYTLNKNAPIKPYKLYSQINSKFTTYINKIYNNKKRRKEKIDQILQHTNTTDTHIKNVTNNNLKNIHMEDINESDVISINKKKNIDNNSFVKQNQNDLDSYKGNQKECKRSEVTNFEIKQSIEYINNDNIKDINIKYNNNINSCNDHNKVNPLKFFLNKKKIVDVIKIRKKKDQVPLVYFYDKNNIRIGKFYIEENILQEYCKLFEKYLNKKDKIYTVIIKKDHIIKKYINESKDMIMNKENMTEFIDSCFTLDKFFCLFSLLKIKNKIYIFLKDIKNIILQIKKLINHISKKLEQFEYIIYRIECKLSNMINNNNNNDLDNNIVIKTLMNIFLIITNIYRDICKNINDQSYNISSNIKCNEAIIKSYLVFVKRFCKYIIKKVYLIEITNFAKYQKKYNKNKINLFINSACPYELLLFSSLIKCNILCNVSIRNICNSLHKQTFQKKQSIYNIFLSNKIKNKILTSIKKSVVPTNDIIVKSPKLILNNLHINKNCHMNKLKTYQVTNSNFFNMKQINNKNKKKLSYNNLNNYSNILQKQNYYNIKHIQTYKLANHYIKNTLKNIRKTIQINSKHSQYNIQNQMNNLTNHPTNHKEKQIQMGKKETNNDFKKSNHKINCIFMTQKNKKYIVKKKIEDLQNQIKSYELKDKKMYKSNKLNRGNHNICDQNEIEDTNKCYNNNNDDDTYKNYNNDDTYKNYNNDNTYKNYNDDDHGNHESVKCTENKTNNEKSHSIKDNKIIQENIKKIKDFEKKYKSIQDNKNKTKYIKQQREFKLKINTRNKNIKLLQTKKLKNVHIKNYKKINKKNFISIIHADKKGNNTRIKFKINNENFNHPKIIEEKKKITYIKNKKCGTQLVNTTSKLLQHNNTCNNQKIEEKNDIIYNNQKNILTCKYSNTFSTKNKQNNNYHKNHFINLLSQTNKNKVLSSNSCVKYKLSDFSNKYKNNIFNEEKCSVLSKKDNIHTNHNHQTYDITNKISKNKYYNNNTSENYNNILEYYNKHKHISHNDNYIYNQHEDNILYNSSNSMESINNKKGTRIKNVKFQNQYFFF</sequence>
<accession>A0A024VPV4</accession>
<proteinExistence type="predicted"/>
<reference evidence="1 2" key="1">
    <citation type="submission" date="2013-02" db="EMBL/GenBank/DDBJ databases">
        <title>The Genome Annotation of Plasmodium falciparum FCH/4.</title>
        <authorList>
            <consortium name="The Broad Institute Genome Sequencing Platform"/>
            <consortium name="The Broad Institute Genome Sequencing Center for Infectious Disease"/>
            <person name="Neafsey D."/>
            <person name="Hoffman S."/>
            <person name="Volkman S."/>
            <person name="Rosenthal P."/>
            <person name="Walker B."/>
            <person name="Young S.K."/>
            <person name="Zeng Q."/>
            <person name="Gargeya S."/>
            <person name="Fitzgerald M."/>
            <person name="Haas B."/>
            <person name="Abouelleil A."/>
            <person name="Allen A.W."/>
            <person name="Alvarado L."/>
            <person name="Arachchi H.M."/>
            <person name="Berlin A.M."/>
            <person name="Chapman S.B."/>
            <person name="Gainer-Dewar J."/>
            <person name="Goldberg J."/>
            <person name="Griggs A."/>
            <person name="Gujja S."/>
            <person name="Hansen M."/>
            <person name="Howarth C."/>
            <person name="Imamovic A."/>
            <person name="Ireland A."/>
            <person name="Larimer J."/>
            <person name="McCowan C."/>
            <person name="Murphy C."/>
            <person name="Pearson M."/>
            <person name="Poon T.W."/>
            <person name="Priest M."/>
            <person name="Roberts A."/>
            <person name="Saif S."/>
            <person name="Shea T."/>
            <person name="Sisk P."/>
            <person name="Sykes S."/>
            <person name="Wortman J."/>
            <person name="Nusbaum C."/>
            <person name="Birren B."/>
        </authorList>
    </citation>
    <scope>NUCLEOTIDE SEQUENCE [LARGE SCALE GENOMIC DNA]</scope>
    <source>
        <strain evidence="1 2">FCH/4</strain>
    </source>
</reference>
<reference evidence="1 2" key="2">
    <citation type="submission" date="2013-02" db="EMBL/GenBank/DDBJ databases">
        <title>The Genome Sequence of Plasmodium falciparum FCH/4.</title>
        <authorList>
            <consortium name="The Broad Institute Genome Sequencing Platform"/>
            <consortium name="The Broad Institute Genome Sequencing Center for Infectious Disease"/>
            <person name="Neafsey D."/>
            <person name="Cheeseman I."/>
            <person name="Volkman S."/>
            <person name="Adams J."/>
            <person name="Walker B."/>
            <person name="Young S.K."/>
            <person name="Zeng Q."/>
            <person name="Gargeya S."/>
            <person name="Fitzgerald M."/>
            <person name="Haas B."/>
            <person name="Abouelleil A."/>
            <person name="Alvarado L."/>
            <person name="Arachchi H.M."/>
            <person name="Berlin A.M."/>
            <person name="Chapman S.B."/>
            <person name="Dewar J."/>
            <person name="Goldberg J."/>
            <person name="Griggs A."/>
            <person name="Gujja S."/>
            <person name="Hansen M."/>
            <person name="Howarth C."/>
            <person name="Imamovic A."/>
            <person name="Larimer J."/>
            <person name="McCowan C."/>
            <person name="Murphy C."/>
            <person name="Neiman D."/>
            <person name="Pearson M."/>
            <person name="Priest M."/>
            <person name="Roberts A."/>
            <person name="Saif S."/>
            <person name="Shea T."/>
            <person name="Sisk P."/>
            <person name="Sykes S."/>
            <person name="Wortman J."/>
            <person name="Nusbaum C."/>
            <person name="Birren B."/>
        </authorList>
    </citation>
    <scope>NUCLEOTIDE SEQUENCE [LARGE SCALE GENOMIC DNA]</scope>
    <source>
        <strain evidence="1 2">FCH/4</strain>
    </source>
</reference>
<gene>
    <name evidence="1" type="ORF">PFFCH_02276</name>
</gene>
<dbReference type="OrthoDB" id="372678at2759"/>
<name>A0A024VPV4_PLAFA</name>
<dbReference type="Proteomes" id="UP000030656">
    <property type="component" value="Unassembled WGS sequence"/>
</dbReference>